<keyword evidence="11" id="KW-0479">Metal-binding</keyword>
<dbReference type="SUPFAM" id="SSF50156">
    <property type="entry name" value="PDZ domain-like"/>
    <property type="match status" value="2"/>
</dbReference>
<dbReference type="EC" id="3.4.24.-" evidence="11"/>
<keyword evidence="10 11" id="KW-0472">Membrane</keyword>
<evidence type="ECO:0000256" key="6">
    <source>
        <dbReference type="ARBA" id="ARBA00022801"/>
    </source>
</evidence>
<dbReference type="Pfam" id="PF17820">
    <property type="entry name" value="PDZ_6"/>
    <property type="match status" value="2"/>
</dbReference>
<evidence type="ECO:0000256" key="5">
    <source>
        <dbReference type="ARBA" id="ARBA00022692"/>
    </source>
</evidence>
<evidence type="ECO:0000256" key="10">
    <source>
        <dbReference type="ARBA" id="ARBA00023136"/>
    </source>
</evidence>
<dbReference type="InterPro" id="IPR001478">
    <property type="entry name" value="PDZ"/>
</dbReference>
<evidence type="ECO:0000256" key="8">
    <source>
        <dbReference type="ARBA" id="ARBA00022989"/>
    </source>
</evidence>
<comment type="cofactor">
    <cofactor evidence="1 11">
        <name>Zn(2+)</name>
        <dbReference type="ChEBI" id="CHEBI:29105"/>
    </cofactor>
</comment>
<evidence type="ECO:0000313" key="14">
    <source>
        <dbReference type="Proteomes" id="UP000254209"/>
    </source>
</evidence>
<dbReference type="PANTHER" id="PTHR42837">
    <property type="entry name" value="REGULATOR OF SIGMA-E PROTEASE RSEP"/>
    <property type="match status" value="1"/>
</dbReference>
<keyword evidence="5 11" id="KW-0812">Transmembrane</keyword>
<evidence type="ECO:0000259" key="12">
    <source>
        <dbReference type="PROSITE" id="PS50106"/>
    </source>
</evidence>
<evidence type="ECO:0000256" key="11">
    <source>
        <dbReference type="RuleBase" id="RU362031"/>
    </source>
</evidence>
<keyword evidence="7 11" id="KW-0862">Zinc</keyword>
<dbReference type="PANTHER" id="PTHR42837:SF2">
    <property type="entry name" value="MEMBRANE METALLOPROTEASE ARASP2, CHLOROPLASTIC-RELATED"/>
    <property type="match status" value="1"/>
</dbReference>
<evidence type="ECO:0000256" key="7">
    <source>
        <dbReference type="ARBA" id="ARBA00022833"/>
    </source>
</evidence>
<accession>A0A376BKQ6</accession>
<dbReference type="InterPro" id="IPR008915">
    <property type="entry name" value="Peptidase_M50"/>
</dbReference>
<keyword evidence="9 11" id="KW-0482">Metalloprotease</keyword>
<comment type="subcellular location">
    <subcellularLocation>
        <location evidence="2">Membrane</location>
        <topology evidence="2">Multi-pass membrane protein</topology>
    </subcellularLocation>
</comment>
<feature type="transmembrane region" description="Helical" evidence="11">
    <location>
        <begin position="91"/>
        <end position="112"/>
    </location>
</feature>
<sequence length="446" mass="48732">MILAFLFAILLLVSLHELGHLLVARWCGIKVLRFSVGFGKPFYTKKWRNIEWCLAPIPLGGYVKMVDTREGNVAEADLPYAFDKQHPLKRIAVIVAGPLTNLVLAVLLYFFAFGMGGVHEVRPFVGTLHTPSIAASTGFQVGDQIISVNGKPVHTMADAQTEIILNLEAGKIAVQVQNEQNQTLERVIDVAGTPQAAMVAKRQASLGISAYKTVNKIDTVAPNSAAAKAGLQHGDQIIAVNGVPTPNWADWSKIVRENAGRNLNIDYIRAGVQQQTVLQPQSVELPDRSQIIGRAGVSPQSDKAWEEKVRHEYSVGFAEAMKMGWERTVKYSTMTVQFFGKLLIGQASLSHISGPITIADVAGQTVQIGWQPYVEFLALVSISLGVMNLLPIPVLDGGHLVYYTAELLRGKPLSERTQQMGLRLGLAIMLTMMVLAFFNDISRLLG</sequence>
<dbReference type="Pfam" id="PF02163">
    <property type="entry name" value="Peptidase_M50"/>
    <property type="match status" value="1"/>
</dbReference>
<dbReference type="GO" id="GO:0006508">
    <property type="term" value="P:proteolysis"/>
    <property type="evidence" value="ECO:0007669"/>
    <property type="project" value="UniProtKB-KW"/>
</dbReference>
<dbReference type="PROSITE" id="PS50106">
    <property type="entry name" value="PDZ"/>
    <property type="match status" value="2"/>
</dbReference>
<dbReference type="GO" id="GO:0016020">
    <property type="term" value="C:membrane"/>
    <property type="evidence" value="ECO:0007669"/>
    <property type="project" value="UniProtKB-SubCell"/>
</dbReference>
<evidence type="ECO:0000256" key="2">
    <source>
        <dbReference type="ARBA" id="ARBA00004141"/>
    </source>
</evidence>
<dbReference type="GO" id="GO:0046872">
    <property type="term" value="F:metal ion binding"/>
    <property type="evidence" value="ECO:0007669"/>
    <property type="project" value="UniProtKB-KW"/>
</dbReference>
<evidence type="ECO:0000256" key="9">
    <source>
        <dbReference type="ARBA" id="ARBA00023049"/>
    </source>
</evidence>
<dbReference type="Gene3D" id="2.30.42.10">
    <property type="match status" value="2"/>
</dbReference>
<name>A0A376BKQ6_9NEIS</name>
<comment type="similarity">
    <text evidence="3 11">Belongs to the peptidase M50B family.</text>
</comment>
<dbReference type="STRING" id="1120980.GCA_000745955_01954"/>
<dbReference type="GO" id="GO:0004222">
    <property type="term" value="F:metalloendopeptidase activity"/>
    <property type="evidence" value="ECO:0007669"/>
    <property type="project" value="InterPro"/>
</dbReference>
<keyword evidence="14" id="KW-1185">Reference proteome</keyword>
<keyword evidence="8 11" id="KW-1133">Transmembrane helix</keyword>
<dbReference type="Proteomes" id="UP000254209">
    <property type="component" value="Unassembled WGS sequence"/>
</dbReference>
<evidence type="ECO:0000313" key="13">
    <source>
        <dbReference type="EMBL" id="SSY70266.1"/>
    </source>
</evidence>
<dbReference type="SMART" id="SM00228">
    <property type="entry name" value="PDZ"/>
    <property type="match status" value="2"/>
</dbReference>
<evidence type="ECO:0000256" key="4">
    <source>
        <dbReference type="ARBA" id="ARBA00022670"/>
    </source>
</evidence>
<dbReference type="CDD" id="cd23081">
    <property type="entry name" value="cpPDZ_EcRseP-like"/>
    <property type="match status" value="1"/>
</dbReference>
<keyword evidence="4 13" id="KW-0645">Protease</keyword>
<dbReference type="InterPro" id="IPR004387">
    <property type="entry name" value="Pept_M50_Zn"/>
</dbReference>
<proteinExistence type="inferred from homology"/>
<reference evidence="13 14" key="1">
    <citation type="submission" date="2018-06" db="EMBL/GenBank/DDBJ databases">
        <authorList>
            <consortium name="Pathogen Informatics"/>
            <person name="Doyle S."/>
        </authorList>
    </citation>
    <scope>NUCLEOTIDE SEQUENCE [LARGE SCALE GENOMIC DNA]</scope>
    <source>
        <strain evidence="13 14">NCTC10283</strain>
    </source>
</reference>
<dbReference type="CDD" id="cd06163">
    <property type="entry name" value="S2P-M50_PDZ_RseP-like"/>
    <property type="match status" value="2"/>
</dbReference>
<organism evidence="13 14">
    <name type="scientific">Alysiella crassa</name>
    <dbReference type="NCBI Taxonomy" id="153491"/>
    <lineage>
        <taxon>Bacteria</taxon>
        <taxon>Pseudomonadati</taxon>
        <taxon>Pseudomonadota</taxon>
        <taxon>Betaproteobacteria</taxon>
        <taxon>Neisseriales</taxon>
        <taxon>Neisseriaceae</taxon>
        <taxon>Alysiella</taxon>
    </lineage>
</organism>
<evidence type="ECO:0000256" key="3">
    <source>
        <dbReference type="ARBA" id="ARBA00007931"/>
    </source>
</evidence>
<dbReference type="InterPro" id="IPR041489">
    <property type="entry name" value="PDZ_6"/>
</dbReference>
<dbReference type="NCBIfam" id="TIGR00054">
    <property type="entry name" value="RIP metalloprotease RseP"/>
    <property type="match status" value="1"/>
</dbReference>
<gene>
    <name evidence="13" type="primary">rseP</name>
    <name evidence="13" type="ORF">NCTC10283_00349</name>
</gene>
<keyword evidence="6 11" id="KW-0378">Hydrolase</keyword>
<dbReference type="InterPro" id="IPR036034">
    <property type="entry name" value="PDZ_sf"/>
</dbReference>
<evidence type="ECO:0000256" key="1">
    <source>
        <dbReference type="ARBA" id="ARBA00001947"/>
    </source>
</evidence>
<feature type="transmembrane region" description="Helical" evidence="11">
    <location>
        <begin position="420"/>
        <end position="438"/>
    </location>
</feature>
<feature type="domain" description="PDZ" evidence="12">
    <location>
        <begin position="195"/>
        <end position="247"/>
    </location>
</feature>
<feature type="domain" description="PDZ" evidence="12">
    <location>
        <begin position="124"/>
        <end position="180"/>
    </location>
</feature>
<dbReference type="EMBL" id="UFSO01000002">
    <property type="protein sequence ID" value="SSY70266.1"/>
    <property type="molecule type" value="Genomic_DNA"/>
</dbReference>
<dbReference type="AlphaFoldDB" id="A0A376BKQ6"/>
<protein>
    <recommendedName>
        <fullName evidence="11">Zinc metalloprotease</fullName>
        <ecNumber evidence="11">3.4.24.-</ecNumber>
    </recommendedName>
</protein>